<accession>A0AAD1XMF2</accession>
<feature type="coiled-coil region" evidence="1">
    <location>
        <begin position="144"/>
        <end position="171"/>
    </location>
</feature>
<name>A0AAD1XMF2_EUPCR</name>
<sequence>MRWKERNLPNKKMFAPEKLLLEQNITTKLIITKIVKSYKNKAIDYEVHQKRALSVNSNRRAKAKWKPTSKIEPPEHVPIVMPIEYDTSANMTIKQRLWAVLEKHLEESKARIIVKPPNCCLKPFNSSLSTLYLSRESQARILCAKHENEELDNLKETRNRLVKMINEKKKKKLLIKIKKEYSQMVIQQENEDGALKEFQKVSIEDTENYISSLQTLKDVLKVTQEIETNHNLHKKAGQRNDKLIDSLDKNGVILNESLQNVITKIDQIDQEKEEKSQSLHNKVDVKTKIKESCQSVDDKVTDCAEKSREILENLTLDHIKMIRHKFVLRKKIYSTECTISAMKGEEKSLEVTLGLEGSSSSEGMLLSFTLIGVYQLNCDRILDKTTLLCYLNKRLGVIKKSYSMICDSLDNTRRSYIDSLRRNTVKVPEEQAERYHNLKDKQERRVINLMHNNKGFQKEIAQLETSLTDKENEKEFLLSEFKAFEHEVKCLSGDNNFKFDELHEMFEAKARKVQRNRDKLRDLTLLTIDINENIFAMFKKSKLLEAQILMLNEDTTAKEKEKYSTELRSLLQNLEERRYQGNYFNSFQIKIEKLQKKKMALHSCLKEINNQVTQAQNEVYYQSMMRAPRTPRSEERYNSKVSRSFMGETSSNSCTQLNHSPTYSTLSYKCKQFIVINPSQLELRNLISRSLRHKIKRLENSFFKLRDKVFKFLRDDEGNTYIQLDKDCLNFDVQESHSTYTWASTENIIPVHRFIKDCKKKRKRRSRKVTRPISPRHDCLDLSSNTYV</sequence>
<feature type="coiled-coil region" evidence="1">
    <location>
        <begin position="453"/>
        <end position="523"/>
    </location>
</feature>
<keyword evidence="3" id="KW-1185">Reference proteome</keyword>
<protein>
    <submittedName>
        <fullName evidence="2">Uncharacterized protein</fullName>
    </submittedName>
</protein>
<dbReference type="AlphaFoldDB" id="A0AAD1XMF2"/>
<reference evidence="2" key="1">
    <citation type="submission" date="2023-07" db="EMBL/GenBank/DDBJ databases">
        <authorList>
            <consortium name="AG Swart"/>
            <person name="Singh M."/>
            <person name="Singh A."/>
            <person name="Seah K."/>
            <person name="Emmerich C."/>
        </authorList>
    </citation>
    <scope>NUCLEOTIDE SEQUENCE</scope>
    <source>
        <strain evidence="2">DP1</strain>
    </source>
</reference>
<evidence type="ECO:0000256" key="1">
    <source>
        <dbReference type="SAM" id="Coils"/>
    </source>
</evidence>
<dbReference type="Proteomes" id="UP001295684">
    <property type="component" value="Unassembled WGS sequence"/>
</dbReference>
<keyword evidence="1" id="KW-0175">Coiled coil</keyword>
<organism evidence="2 3">
    <name type="scientific">Euplotes crassus</name>
    <dbReference type="NCBI Taxonomy" id="5936"/>
    <lineage>
        <taxon>Eukaryota</taxon>
        <taxon>Sar</taxon>
        <taxon>Alveolata</taxon>
        <taxon>Ciliophora</taxon>
        <taxon>Intramacronucleata</taxon>
        <taxon>Spirotrichea</taxon>
        <taxon>Hypotrichia</taxon>
        <taxon>Euplotida</taxon>
        <taxon>Euplotidae</taxon>
        <taxon>Moneuplotes</taxon>
    </lineage>
</organism>
<evidence type="ECO:0000313" key="3">
    <source>
        <dbReference type="Proteomes" id="UP001295684"/>
    </source>
</evidence>
<gene>
    <name evidence="2" type="ORF">ECRASSUSDP1_LOCUS16798</name>
</gene>
<dbReference type="EMBL" id="CAMPGE010016916">
    <property type="protein sequence ID" value="CAI2375436.1"/>
    <property type="molecule type" value="Genomic_DNA"/>
</dbReference>
<proteinExistence type="predicted"/>
<feature type="coiled-coil region" evidence="1">
    <location>
        <begin position="557"/>
        <end position="611"/>
    </location>
</feature>
<comment type="caution">
    <text evidence="2">The sequence shown here is derived from an EMBL/GenBank/DDBJ whole genome shotgun (WGS) entry which is preliminary data.</text>
</comment>
<evidence type="ECO:0000313" key="2">
    <source>
        <dbReference type="EMBL" id="CAI2375436.1"/>
    </source>
</evidence>